<organism evidence="3 4">
    <name type="scientific">Dimargaris verticillata</name>
    <dbReference type="NCBI Taxonomy" id="2761393"/>
    <lineage>
        <taxon>Eukaryota</taxon>
        <taxon>Fungi</taxon>
        <taxon>Fungi incertae sedis</taxon>
        <taxon>Zoopagomycota</taxon>
        <taxon>Kickxellomycotina</taxon>
        <taxon>Dimargaritomycetes</taxon>
        <taxon>Dimargaritales</taxon>
        <taxon>Dimargaritaceae</taxon>
        <taxon>Dimargaris</taxon>
    </lineage>
</organism>
<dbReference type="EMBL" id="JANBQB010000081">
    <property type="protein sequence ID" value="KAJ1982704.1"/>
    <property type="molecule type" value="Genomic_DNA"/>
</dbReference>
<keyword evidence="1" id="KW-1133">Transmembrane helix</keyword>
<gene>
    <name evidence="3" type="ORF">H4R34_001612</name>
</gene>
<comment type="caution">
    <text evidence="3">The sequence shown here is derived from an EMBL/GenBank/DDBJ whole genome shotgun (WGS) entry which is preliminary data.</text>
</comment>
<evidence type="ECO:0000313" key="4">
    <source>
        <dbReference type="Proteomes" id="UP001151582"/>
    </source>
</evidence>
<keyword evidence="4" id="KW-1185">Reference proteome</keyword>
<dbReference type="Proteomes" id="UP001151582">
    <property type="component" value="Unassembled WGS sequence"/>
</dbReference>
<feature type="transmembrane region" description="Helical" evidence="1">
    <location>
        <begin position="285"/>
        <end position="309"/>
    </location>
</feature>
<protein>
    <recommendedName>
        <fullName evidence="5">Mid2 domain-containing protein</fullName>
    </recommendedName>
</protein>
<sequence>MKVALYGIVILGTLGILAQAHVLIDVPETKFNMAKVNDANGHHYLVNFTREDKIYSPQVKLGLFFPRVAVDWVATRLTNVKVDVFIADNGDVVVAGKRLRSGVQDINIAVATIMSKQTADNAQLHREIDAVLEHMRIAKFQMTAKIIEVKVEGADSPALRRVILHQRIISEEGVELTQKDYVENILEILPNGQVNCHDPKEVVEGQPRWKIHDDNGAPMATMLTAPDSSNEPTKHLHLTAAGHRPYAGDARAETTTSALRSKFDHAVNYVGGVWSSMDPVLRIGILSALASFAIILLAVALPIVIYQYFFSARARGYRQASDDEDDGSAGVAPPDYKSVVAQDAVTSEDYEAVKVHSVANDQ</sequence>
<keyword evidence="1" id="KW-0472">Membrane</keyword>
<evidence type="ECO:0000256" key="2">
    <source>
        <dbReference type="SAM" id="SignalP"/>
    </source>
</evidence>
<feature type="signal peptide" evidence="2">
    <location>
        <begin position="1"/>
        <end position="20"/>
    </location>
</feature>
<name>A0A9W8EAR9_9FUNG</name>
<feature type="chain" id="PRO_5040962682" description="Mid2 domain-containing protein" evidence="2">
    <location>
        <begin position="21"/>
        <end position="362"/>
    </location>
</feature>
<keyword evidence="1" id="KW-0812">Transmembrane</keyword>
<dbReference type="AlphaFoldDB" id="A0A9W8EAR9"/>
<reference evidence="3" key="1">
    <citation type="submission" date="2022-07" db="EMBL/GenBank/DDBJ databases">
        <title>Phylogenomic reconstructions and comparative analyses of Kickxellomycotina fungi.</title>
        <authorList>
            <person name="Reynolds N.K."/>
            <person name="Stajich J.E."/>
            <person name="Barry K."/>
            <person name="Grigoriev I.V."/>
            <person name="Crous P."/>
            <person name="Smith M.E."/>
        </authorList>
    </citation>
    <scope>NUCLEOTIDE SEQUENCE</scope>
    <source>
        <strain evidence="3">RSA 567</strain>
    </source>
</reference>
<evidence type="ECO:0000256" key="1">
    <source>
        <dbReference type="SAM" id="Phobius"/>
    </source>
</evidence>
<dbReference type="OrthoDB" id="5561232at2759"/>
<accession>A0A9W8EAR9</accession>
<proteinExistence type="predicted"/>
<keyword evidence="2" id="KW-0732">Signal</keyword>
<evidence type="ECO:0008006" key="5">
    <source>
        <dbReference type="Google" id="ProtNLM"/>
    </source>
</evidence>
<evidence type="ECO:0000313" key="3">
    <source>
        <dbReference type="EMBL" id="KAJ1982704.1"/>
    </source>
</evidence>